<dbReference type="PIRSF" id="PIRSF028301">
    <property type="entry name" value="UCP028301"/>
    <property type="match status" value="1"/>
</dbReference>
<dbReference type="InterPro" id="IPR008312">
    <property type="entry name" value="T6SS_TssB1"/>
</dbReference>
<comment type="caution">
    <text evidence="1">The sequence shown here is derived from an EMBL/GenBank/DDBJ whole genome shotgun (WGS) entry which is preliminary data.</text>
</comment>
<dbReference type="Proteomes" id="UP000322181">
    <property type="component" value="Unassembled WGS sequence"/>
</dbReference>
<proteinExistence type="predicted"/>
<dbReference type="RefSeq" id="WP_067361333.1">
    <property type="nucleotide sequence ID" value="NZ_BAAAFS010000001.1"/>
</dbReference>
<accession>A0A5M9RBH1</accession>
<dbReference type="EMBL" id="VXKB01000001">
    <property type="protein sequence ID" value="KAA8717587.1"/>
    <property type="molecule type" value="Genomic_DNA"/>
</dbReference>
<name>A0A5M9RBH1_9GAMM</name>
<dbReference type="NCBIfam" id="TIGR03358">
    <property type="entry name" value="VI_chp_5"/>
    <property type="match status" value="1"/>
</dbReference>
<protein>
    <submittedName>
        <fullName evidence="1">Type VI secretion system contractile sheath small subunit</fullName>
    </submittedName>
</protein>
<dbReference type="OrthoDB" id="9789942at2"/>
<dbReference type="AlphaFoldDB" id="A0A5M9RBH1"/>
<evidence type="ECO:0000313" key="2">
    <source>
        <dbReference type="Proteomes" id="UP000322181"/>
    </source>
</evidence>
<dbReference type="PANTHER" id="PTHR35850:SF1">
    <property type="entry name" value="TYPE VI SECRETION SYSTEM SHEATH PROTEIN TSSB1"/>
    <property type="match status" value="1"/>
</dbReference>
<sequence length="169" mass="19010">MAINAQHKRVNKNRVSITYDVETNGESENRELPFVVGVVGDFSGHKSADKKCAPEDREFTGIDKDNFNDVMAQISPELTFNVDNTLCDDGSEFPVELRFQSMADFHPENLVDQIAPLKSLVDTRNQLKTLLSKADRSRDLEQLLKEILQNTQALELLSSELAVTEGRNE</sequence>
<dbReference type="Pfam" id="PF05591">
    <property type="entry name" value="T6SS_VipA"/>
    <property type="match status" value="1"/>
</dbReference>
<evidence type="ECO:0000313" key="1">
    <source>
        <dbReference type="EMBL" id="KAA8717587.1"/>
    </source>
</evidence>
<organism evidence="1 2">
    <name type="scientific">Morganella psychrotolerans</name>
    <dbReference type="NCBI Taxonomy" id="368603"/>
    <lineage>
        <taxon>Bacteria</taxon>
        <taxon>Pseudomonadati</taxon>
        <taxon>Pseudomonadota</taxon>
        <taxon>Gammaproteobacteria</taxon>
        <taxon>Enterobacterales</taxon>
        <taxon>Morganellaceae</taxon>
        <taxon>Morganella</taxon>
    </lineage>
</organism>
<reference evidence="1 2" key="1">
    <citation type="submission" date="2019-09" db="EMBL/GenBank/DDBJ databases">
        <title>Draft genome sequence of various Type strains from the CCUG.</title>
        <authorList>
            <person name="Pineiro-Iglesias B."/>
            <person name="Tunovic T."/>
            <person name="Unosson C."/>
            <person name="Inganas E."/>
            <person name="Ohlen M."/>
            <person name="Cardew S."/>
            <person name="Jensie-Markopoulos S."/>
            <person name="Salva-Serra F."/>
            <person name="Jaen-Luchoro D."/>
            <person name="Karlsson R."/>
            <person name="Svensson-Stadler L."/>
            <person name="Chun J."/>
            <person name="Moore E."/>
        </authorList>
    </citation>
    <scope>NUCLEOTIDE SEQUENCE [LARGE SCALE GENOMIC DNA]</scope>
    <source>
        <strain evidence="1 2">CCUG 53682T</strain>
    </source>
</reference>
<dbReference type="PANTHER" id="PTHR35850">
    <property type="entry name" value="CYTOPLASMIC PROTEIN-RELATED"/>
    <property type="match status" value="1"/>
</dbReference>
<gene>
    <name evidence="1" type="primary">tssB</name>
    <name evidence="1" type="ORF">F4V73_07025</name>
</gene>